<feature type="compositionally biased region" description="Pro residues" evidence="1">
    <location>
        <begin position="297"/>
        <end position="308"/>
    </location>
</feature>
<evidence type="ECO:0000256" key="1">
    <source>
        <dbReference type="SAM" id="MobiDB-lite"/>
    </source>
</evidence>
<feature type="compositionally biased region" description="Polar residues" evidence="1">
    <location>
        <begin position="514"/>
        <end position="532"/>
    </location>
</feature>
<dbReference type="GO" id="GO:0005884">
    <property type="term" value="C:actin filament"/>
    <property type="evidence" value="ECO:0007669"/>
    <property type="project" value="TreeGrafter"/>
</dbReference>
<sequence>MISLSRKSSFSFVFLFIKSFKPRRKLQNLAFPFMEITGEPPPLWPQLATVTIHRRRRQPPSPLFSPPILIILLPTIALLLLFFAVPPFLSTIAAQISQPTGVKKNSDSLNLFLVFFTIFCGVFARRNDGSGDGDNENSRNDGDTHINKQQWFDQYPVRKIYDDHPPPINAVEETTVVRRLKRNSSSYPDLRQESLWENSEDQSRFYDDYGINYYNDEVHELRRSWRSDRRFEECQPKVIISPAKSLAPSTPPPPPPPPPLAAAYRKPRRSYQAVGLKENVNNTQKFHVEYDGSESPAPQPVTPPPPPAAGYRKPRRSYQAVGRKENVNNAQKFHVEYDGSESPAPQPVTPPPPPPPPPRRPPSPVSQLGNSSEQRYAKLERRKSNATKEIKMVFASLRKRKKKKAKDDYRYEPPANYSTTIPPPSPPPPPPPMPPPPPSVFKKYNLFKSKGSKSKRIHSVPPPPPPPPPPSSVSKPKQNTQSPPPPAPPTPPPRPSRRRTTTNANNYKPPLPTTKPNTSFYHVDENVNSGEQSPLIPKPPPPPPEFNDDEKVSMMDGDDGAIVGRAPVFCPSPDVNAKAETFIARLRDGWKLEKINSMKEKQKDKKL</sequence>
<keyword evidence="2" id="KW-0812">Transmembrane</keyword>
<accession>A0A0D2N4V9</accession>
<feature type="compositionally biased region" description="Pro residues" evidence="1">
    <location>
        <begin position="536"/>
        <end position="545"/>
    </location>
</feature>
<dbReference type="Proteomes" id="UP000032304">
    <property type="component" value="Chromosome 4"/>
</dbReference>
<feature type="region of interest" description="Disordered" evidence="1">
    <location>
        <begin position="290"/>
        <end position="559"/>
    </location>
</feature>
<organism evidence="3 4">
    <name type="scientific">Gossypium raimondii</name>
    <name type="common">Peruvian cotton</name>
    <name type="synonym">Gossypium klotzschianum subsp. raimondii</name>
    <dbReference type="NCBI Taxonomy" id="29730"/>
    <lineage>
        <taxon>Eukaryota</taxon>
        <taxon>Viridiplantae</taxon>
        <taxon>Streptophyta</taxon>
        <taxon>Embryophyta</taxon>
        <taxon>Tracheophyta</taxon>
        <taxon>Spermatophyta</taxon>
        <taxon>Magnoliopsida</taxon>
        <taxon>eudicotyledons</taxon>
        <taxon>Gunneridae</taxon>
        <taxon>Pentapetalae</taxon>
        <taxon>rosids</taxon>
        <taxon>malvids</taxon>
        <taxon>Malvales</taxon>
        <taxon>Malvaceae</taxon>
        <taxon>Malvoideae</taxon>
        <taxon>Gossypium</taxon>
    </lineage>
</organism>
<feature type="transmembrane region" description="Helical" evidence="2">
    <location>
        <begin position="63"/>
        <end position="88"/>
    </location>
</feature>
<feature type="compositionally biased region" description="Pro residues" evidence="1">
    <location>
        <begin position="421"/>
        <end position="439"/>
    </location>
</feature>
<evidence type="ECO:0000313" key="4">
    <source>
        <dbReference type="Proteomes" id="UP000032304"/>
    </source>
</evidence>
<reference evidence="3 4" key="1">
    <citation type="journal article" date="2012" name="Nature">
        <title>Repeated polyploidization of Gossypium genomes and the evolution of spinnable cotton fibres.</title>
        <authorList>
            <person name="Paterson A.H."/>
            <person name="Wendel J.F."/>
            <person name="Gundlach H."/>
            <person name="Guo H."/>
            <person name="Jenkins J."/>
            <person name="Jin D."/>
            <person name="Llewellyn D."/>
            <person name="Showmaker K.C."/>
            <person name="Shu S."/>
            <person name="Udall J."/>
            <person name="Yoo M.J."/>
            <person name="Byers R."/>
            <person name="Chen W."/>
            <person name="Doron-Faigenboim A."/>
            <person name="Duke M.V."/>
            <person name="Gong L."/>
            <person name="Grimwood J."/>
            <person name="Grover C."/>
            <person name="Grupp K."/>
            <person name="Hu G."/>
            <person name="Lee T.H."/>
            <person name="Li J."/>
            <person name="Lin L."/>
            <person name="Liu T."/>
            <person name="Marler B.S."/>
            <person name="Page J.T."/>
            <person name="Roberts A.W."/>
            <person name="Romanel E."/>
            <person name="Sanders W.S."/>
            <person name="Szadkowski E."/>
            <person name="Tan X."/>
            <person name="Tang H."/>
            <person name="Xu C."/>
            <person name="Wang J."/>
            <person name="Wang Z."/>
            <person name="Zhang D."/>
            <person name="Zhang L."/>
            <person name="Ashrafi H."/>
            <person name="Bedon F."/>
            <person name="Bowers J.E."/>
            <person name="Brubaker C.L."/>
            <person name="Chee P.W."/>
            <person name="Das S."/>
            <person name="Gingle A.R."/>
            <person name="Haigler C.H."/>
            <person name="Harker D."/>
            <person name="Hoffmann L.V."/>
            <person name="Hovav R."/>
            <person name="Jones D.C."/>
            <person name="Lemke C."/>
            <person name="Mansoor S."/>
            <person name="ur Rahman M."/>
            <person name="Rainville L.N."/>
            <person name="Rambani A."/>
            <person name="Reddy U.K."/>
            <person name="Rong J.K."/>
            <person name="Saranga Y."/>
            <person name="Scheffler B.E."/>
            <person name="Scheffler J.A."/>
            <person name="Stelly D.M."/>
            <person name="Triplett B.A."/>
            <person name="Van Deynze A."/>
            <person name="Vaslin M.F."/>
            <person name="Waghmare V.N."/>
            <person name="Walford S.A."/>
            <person name="Wright R.J."/>
            <person name="Zaki E.A."/>
            <person name="Zhang T."/>
            <person name="Dennis E.S."/>
            <person name="Mayer K.F."/>
            <person name="Peterson D.G."/>
            <person name="Rokhsar D.S."/>
            <person name="Wang X."/>
            <person name="Schmutz J."/>
        </authorList>
    </citation>
    <scope>NUCLEOTIDE SEQUENCE [LARGE SCALE GENOMIC DNA]</scope>
</reference>
<feature type="compositionally biased region" description="Pro residues" evidence="1">
    <location>
        <begin position="344"/>
        <end position="364"/>
    </location>
</feature>
<keyword evidence="4" id="KW-1185">Reference proteome</keyword>
<protein>
    <submittedName>
        <fullName evidence="3">Uncharacterized protein</fullName>
    </submittedName>
</protein>
<proteinExistence type="predicted"/>
<dbReference type="eggNOG" id="ENOG502R1S8">
    <property type="taxonomic scope" value="Eukaryota"/>
</dbReference>
<dbReference type="Gramene" id="KJB27202">
    <property type="protein sequence ID" value="KJB27202"/>
    <property type="gene ID" value="B456_004G284500"/>
</dbReference>
<dbReference type="InterPro" id="IPR008480">
    <property type="entry name" value="DUF761_pln"/>
</dbReference>
<dbReference type="GO" id="GO:0030041">
    <property type="term" value="P:actin filament polymerization"/>
    <property type="evidence" value="ECO:0007669"/>
    <property type="project" value="TreeGrafter"/>
</dbReference>
<dbReference type="Pfam" id="PF05553">
    <property type="entry name" value="DUF761"/>
    <property type="match status" value="1"/>
</dbReference>
<dbReference type="InterPro" id="IPR051412">
    <property type="entry name" value="Formin_Homology_Diaphanous_sf"/>
</dbReference>
<dbReference type="OrthoDB" id="1929225at2759"/>
<dbReference type="PANTHER" id="PTHR45691">
    <property type="entry name" value="PROTEIN DIAPHANOUS"/>
    <property type="match status" value="1"/>
</dbReference>
<feature type="region of interest" description="Disordered" evidence="1">
    <location>
        <begin position="240"/>
        <end position="270"/>
    </location>
</feature>
<keyword evidence="2" id="KW-1133">Transmembrane helix</keyword>
<keyword evidence="2" id="KW-0472">Membrane</keyword>
<gene>
    <name evidence="3" type="ORF">B456_004G284500</name>
</gene>
<dbReference type="AlphaFoldDB" id="A0A0D2N4V9"/>
<feature type="compositionally biased region" description="Basic and acidic residues" evidence="1">
    <location>
        <begin position="375"/>
        <end position="391"/>
    </location>
</feature>
<feature type="compositionally biased region" description="Pro residues" evidence="1">
    <location>
        <begin position="249"/>
        <end position="260"/>
    </location>
</feature>
<evidence type="ECO:0000313" key="3">
    <source>
        <dbReference type="EMBL" id="KJB27202.1"/>
    </source>
</evidence>
<feature type="compositionally biased region" description="Pro residues" evidence="1">
    <location>
        <begin position="482"/>
        <end position="494"/>
    </location>
</feature>
<evidence type="ECO:0000256" key="2">
    <source>
        <dbReference type="SAM" id="Phobius"/>
    </source>
</evidence>
<dbReference type="STRING" id="29730.A0A0D2N4V9"/>
<dbReference type="OMA" id="FPFMEIT"/>
<feature type="compositionally biased region" description="Pro residues" evidence="1">
    <location>
        <begin position="460"/>
        <end position="471"/>
    </location>
</feature>
<dbReference type="PANTHER" id="PTHR45691:SF6">
    <property type="entry name" value="PROTEIN DIAPHANOUS"/>
    <property type="match status" value="1"/>
</dbReference>
<dbReference type="EMBL" id="CM001743">
    <property type="protein sequence ID" value="KJB27202.1"/>
    <property type="molecule type" value="Genomic_DNA"/>
</dbReference>
<name>A0A0D2N4V9_GOSRA</name>
<feature type="compositionally biased region" description="Low complexity" evidence="1">
    <location>
        <begin position="472"/>
        <end position="481"/>
    </location>
</feature>
<dbReference type="KEGG" id="gra:105792939"/>